<sequence>MPAHYNSRVNYHLSLPDPRTAPFQVNSASRQFFDLCGVEKTAKQDERIQALVDNLQPYPDDAPFMKMGPENKAVWKSCWTEKIDHTVNVHFVNEIVDCVWDNETALRTVPGGKPELVDADYNKDVIIKMKKLYWGNLQSQVKARAGIHQS</sequence>
<organism evidence="3">
    <name type="scientific">Serpula lacrymans var. lacrymans (strain S7.9)</name>
    <name type="common">Dry rot fungus</name>
    <dbReference type="NCBI Taxonomy" id="578457"/>
    <lineage>
        <taxon>Eukaryota</taxon>
        <taxon>Fungi</taxon>
        <taxon>Dikarya</taxon>
        <taxon>Basidiomycota</taxon>
        <taxon>Agaricomycotina</taxon>
        <taxon>Agaricomycetes</taxon>
        <taxon>Agaricomycetidae</taxon>
        <taxon>Boletales</taxon>
        <taxon>Coniophorineae</taxon>
        <taxon>Serpulaceae</taxon>
        <taxon>Serpula</taxon>
    </lineage>
</organism>
<dbReference type="AlphaFoldDB" id="F8NL89"/>
<dbReference type="RefSeq" id="XP_007315105.1">
    <property type="nucleotide sequence ID" value="XM_007315043.1"/>
</dbReference>
<protein>
    <submittedName>
        <fullName evidence="1">Uncharacterized protein</fullName>
    </submittedName>
</protein>
<dbReference type="RefSeq" id="XP_007315104.1">
    <property type="nucleotide sequence ID" value="XM_007315042.1"/>
</dbReference>
<proteinExistence type="predicted"/>
<dbReference type="EMBL" id="GL945430">
    <property type="protein sequence ID" value="EGO28905.1"/>
    <property type="molecule type" value="Genomic_DNA"/>
</dbReference>
<reference evidence="3" key="1">
    <citation type="journal article" date="2011" name="Science">
        <title>The plant cell wall-decomposing machinery underlies the functional diversity of forest fungi.</title>
        <authorList>
            <person name="Eastwood D.C."/>
            <person name="Floudas D."/>
            <person name="Binder M."/>
            <person name="Majcherczyk A."/>
            <person name="Schneider P."/>
            <person name="Aerts A."/>
            <person name="Asiegbu F.O."/>
            <person name="Baker S.E."/>
            <person name="Barry K."/>
            <person name="Bendiksby M."/>
            <person name="Blumentritt M."/>
            <person name="Coutinho P.M."/>
            <person name="Cullen D."/>
            <person name="de Vries R.P."/>
            <person name="Gathman A."/>
            <person name="Goodell B."/>
            <person name="Henrissat B."/>
            <person name="Ihrmark K."/>
            <person name="Kauserud H."/>
            <person name="Kohler A."/>
            <person name="LaButti K."/>
            <person name="Lapidus A."/>
            <person name="Lavin J.L."/>
            <person name="Lee Y.-H."/>
            <person name="Lindquist E."/>
            <person name="Lilly W."/>
            <person name="Lucas S."/>
            <person name="Morin E."/>
            <person name="Murat C."/>
            <person name="Oguiza J.A."/>
            <person name="Park J."/>
            <person name="Pisabarro A.G."/>
            <person name="Riley R."/>
            <person name="Rosling A."/>
            <person name="Salamov A."/>
            <person name="Schmidt O."/>
            <person name="Schmutz J."/>
            <person name="Skrede I."/>
            <person name="Stenlid J."/>
            <person name="Wiebenga A."/>
            <person name="Xie X."/>
            <person name="Kuees U."/>
            <person name="Hibbett D.S."/>
            <person name="Hoffmeister D."/>
            <person name="Hoegberg N."/>
            <person name="Martin F."/>
            <person name="Grigoriev I.V."/>
            <person name="Watkinson S.C."/>
        </authorList>
    </citation>
    <scope>NUCLEOTIDE SEQUENCE [LARGE SCALE GENOMIC DNA]</scope>
    <source>
        <strain evidence="3">S7.9</strain>
    </source>
</reference>
<dbReference type="EMBL" id="GL945430">
    <property type="protein sequence ID" value="EGO28906.1"/>
    <property type="molecule type" value="Genomic_DNA"/>
</dbReference>
<dbReference type="HOGENOM" id="CLU_1741680_0_0_1"/>
<reference evidence="1" key="2">
    <citation type="submission" date="2011-04" db="EMBL/GenBank/DDBJ databases">
        <title>Evolution of plant cell wall degrading machinery underlies the functional diversity of forest fungi.</title>
        <authorList>
            <consortium name="US DOE Joint Genome Institute (JGI-PGF)"/>
            <person name="Eastwood D.C."/>
            <person name="Floudas D."/>
            <person name="Binder M."/>
            <person name="Majcherczyk A."/>
            <person name="Schneider P."/>
            <person name="Aerts A."/>
            <person name="Asiegbu F.O."/>
            <person name="Baker S.E."/>
            <person name="Barry K."/>
            <person name="Bendiksby M."/>
            <person name="Blumentritt M."/>
            <person name="Coutinho P.M."/>
            <person name="Cullen D."/>
            <person name="Cullen D."/>
            <person name="Gathman A."/>
            <person name="Goodell B."/>
            <person name="Henrissat B."/>
            <person name="Ihrmark K."/>
            <person name="Kauserud H."/>
            <person name="Kohler A."/>
            <person name="LaButti K."/>
            <person name="Lapidus A."/>
            <person name="Lavin J.L."/>
            <person name="Lee Y.-H."/>
            <person name="Lindquist E."/>
            <person name="Lilly W."/>
            <person name="Lucas S."/>
            <person name="Morin E."/>
            <person name="Murat C."/>
            <person name="Oguiza J.A."/>
            <person name="Park J."/>
            <person name="Pisabarro A.G."/>
            <person name="Riley R."/>
            <person name="Rosling A."/>
            <person name="Salamov A."/>
            <person name="Schmidt O."/>
            <person name="Schmutz J."/>
            <person name="Skrede I."/>
            <person name="Stenlid J."/>
            <person name="Wiebenga A."/>
            <person name="Xie X."/>
            <person name="Kues U."/>
            <person name="Hibbett D.S."/>
            <person name="Hoffmeister D."/>
            <person name="Hogberg N."/>
            <person name="Martin F."/>
            <person name="Grigoriev I.V."/>
            <person name="Watkinson S.C."/>
        </authorList>
    </citation>
    <scope>NUCLEOTIDE SEQUENCE</scope>
    <source>
        <strain evidence="1">S7.9</strain>
    </source>
</reference>
<evidence type="ECO:0000313" key="1">
    <source>
        <dbReference type="EMBL" id="EGO28905.1"/>
    </source>
</evidence>
<dbReference type="OrthoDB" id="2639558at2759"/>
<evidence type="ECO:0000313" key="3">
    <source>
        <dbReference type="Proteomes" id="UP000008064"/>
    </source>
</evidence>
<dbReference type="KEGG" id="sla:SERLADRAFT_434794"/>
<name>F8NL89_SERL9</name>
<evidence type="ECO:0000313" key="2">
    <source>
        <dbReference type="EMBL" id="EGO28906.1"/>
    </source>
</evidence>
<dbReference type="GeneID" id="18814455"/>
<dbReference type="Proteomes" id="UP000008064">
    <property type="component" value="Unassembled WGS sequence"/>
</dbReference>
<dbReference type="KEGG" id="sla:SERLADRAFT_434795"/>
<accession>F8NL89</accession>
<dbReference type="GeneID" id="18814456"/>
<gene>
    <name evidence="1" type="ORF">SERLADRAFT_434794</name>
    <name evidence="2" type="ORF">SERLADRAFT_434795</name>
</gene>